<dbReference type="Proteomes" id="UP001614394">
    <property type="component" value="Unassembled WGS sequence"/>
</dbReference>
<protein>
    <submittedName>
        <fullName evidence="3">Substrate-binding and VWA domain-containing protein</fullName>
    </submittedName>
</protein>
<dbReference type="SUPFAM" id="SSF53300">
    <property type="entry name" value="vWA-like"/>
    <property type="match status" value="1"/>
</dbReference>
<evidence type="ECO:0000259" key="2">
    <source>
        <dbReference type="PROSITE" id="PS50234"/>
    </source>
</evidence>
<feature type="domain" description="VWFA" evidence="2">
    <location>
        <begin position="385"/>
        <end position="584"/>
    </location>
</feature>
<dbReference type="PROSITE" id="PS50234">
    <property type="entry name" value="VWFA"/>
    <property type="match status" value="1"/>
</dbReference>
<evidence type="ECO:0000313" key="3">
    <source>
        <dbReference type="EMBL" id="MFI9106363.1"/>
    </source>
</evidence>
<keyword evidence="4" id="KW-1185">Reference proteome</keyword>
<dbReference type="EMBL" id="JBITYG010000018">
    <property type="protein sequence ID" value="MFI9106363.1"/>
    <property type="molecule type" value="Genomic_DNA"/>
</dbReference>
<evidence type="ECO:0000256" key="1">
    <source>
        <dbReference type="SAM" id="Phobius"/>
    </source>
</evidence>
<dbReference type="Pfam" id="PF00092">
    <property type="entry name" value="VWA"/>
    <property type="match status" value="1"/>
</dbReference>
<keyword evidence="1" id="KW-0472">Membrane</keyword>
<gene>
    <name evidence="3" type="ORF">ACIGXA_38255</name>
</gene>
<dbReference type="SMART" id="SM00327">
    <property type="entry name" value="VWA"/>
    <property type="match status" value="1"/>
</dbReference>
<sequence>MGRHRIPVEPREAGGAPRPRVRRRTIAVTTSFVLAMGAGTFVVLRGGLLPLSGHCAEGVVKIAVAASPDIAPALTTIAQQARATGVKTDGRCLDVTVTSRASADVADALGKAPTHPGFQVWIPDSSVWLDQVTIGGRGTPLSSMTSIARSPVVVGTLQAQAKGLGWPAKAYTWADLTTAAGEKSNFRLGTADPARSATGLLGFTMITSSIGRRGGDVDTESAAAAKMLAQYTAPGDAQIVATLPNDGSTAELENPQRNQALVISEQAAFVRNTAGDGRPGLKLFYPKDGTVDLDYPYAALDDDTLSTDQSRAVSRFMSLLGSDESVRLLSARGFRPATGAPDPALVVGAGGQEPQPVGAEPVPVPTGQALQQLRVMWQITVQSARITTVVDVSGSMAAPVPGTEGKTRLDVTKGSLLQALTQFTPEDEVGLWRFSTRLDGSRDYQKIVETARLGVRTAQGTTQRDRLTGAFGALQPVEGGATGLYDTTLAVYQDARKSFAAGKFNTVVVLTDGANEDPGSISLDALTAKLKALGDTAHPVPLIVIAVGPDADKSACDRMARATGGAAYRVTDPAQIQAVLFKAVVAAAASAAAATG</sequence>
<keyword evidence="1" id="KW-0812">Transmembrane</keyword>
<evidence type="ECO:0000313" key="4">
    <source>
        <dbReference type="Proteomes" id="UP001614394"/>
    </source>
</evidence>
<reference evidence="3 4" key="1">
    <citation type="submission" date="2024-10" db="EMBL/GenBank/DDBJ databases">
        <title>The Natural Products Discovery Center: Release of the First 8490 Sequenced Strains for Exploring Actinobacteria Biosynthetic Diversity.</title>
        <authorList>
            <person name="Kalkreuter E."/>
            <person name="Kautsar S.A."/>
            <person name="Yang D."/>
            <person name="Bader C.D."/>
            <person name="Teijaro C.N."/>
            <person name="Fluegel L."/>
            <person name="Davis C.M."/>
            <person name="Simpson J.R."/>
            <person name="Lauterbach L."/>
            <person name="Steele A.D."/>
            <person name="Gui C."/>
            <person name="Meng S."/>
            <person name="Li G."/>
            <person name="Viehrig K."/>
            <person name="Ye F."/>
            <person name="Su P."/>
            <person name="Kiefer A.F."/>
            <person name="Nichols A."/>
            <person name="Cepeda A.J."/>
            <person name="Yan W."/>
            <person name="Fan B."/>
            <person name="Jiang Y."/>
            <person name="Adhikari A."/>
            <person name="Zheng C.-J."/>
            <person name="Schuster L."/>
            <person name="Cowan T.M."/>
            <person name="Smanski M.J."/>
            <person name="Chevrette M.G."/>
            <person name="De Carvalho L.P.S."/>
            <person name="Shen B."/>
        </authorList>
    </citation>
    <scope>NUCLEOTIDE SEQUENCE [LARGE SCALE GENOMIC DNA]</scope>
    <source>
        <strain evidence="3 4">NPDC053399</strain>
    </source>
</reference>
<organism evidence="3 4">
    <name type="scientific">Streptomyces fildesensis</name>
    <dbReference type="NCBI Taxonomy" id="375757"/>
    <lineage>
        <taxon>Bacteria</taxon>
        <taxon>Bacillati</taxon>
        <taxon>Actinomycetota</taxon>
        <taxon>Actinomycetes</taxon>
        <taxon>Kitasatosporales</taxon>
        <taxon>Streptomycetaceae</taxon>
        <taxon>Streptomyces</taxon>
    </lineage>
</organism>
<dbReference type="Gene3D" id="3.40.50.410">
    <property type="entry name" value="von Willebrand factor, type A domain"/>
    <property type="match status" value="1"/>
</dbReference>
<dbReference type="RefSeq" id="WP_399657815.1">
    <property type="nucleotide sequence ID" value="NZ_JBITYG010000018.1"/>
</dbReference>
<comment type="caution">
    <text evidence="3">The sequence shown here is derived from an EMBL/GenBank/DDBJ whole genome shotgun (WGS) entry which is preliminary data.</text>
</comment>
<dbReference type="InterPro" id="IPR002035">
    <property type="entry name" value="VWF_A"/>
</dbReference>
<dbReference type="InterPro" id="IPR036465">
    <property type="entry name" value="vWFA_dom_sf"/>
</dbReference>
<proteinExistence type="predicted"/>
<name>A0ABW8CIW9_9ACTN</name>
<keyword evidence="1" id="KW-1133">Transmembrane helix</keyword>
<dbReference type="SUPFAM" id="SSF53850">
    <property type="entry name" value="Periplasmic binding protein-like II"/>
    <property type="match status" value="1"/>
</dbReference>
<feature type="transmembrane region" description="Helical" evidence="1">
    <location>
        <begin position="26"/>
        <end position="44"/>
    </location>
</feature>
<accession>A0ABW8CIW9</accession>